<comment type="caution">
    <text evidence="1">The sequence shown here is derived from an EMBL/GenBank/DDBJ whole genome shotgun (WGS) entry which is preliminary data.</text>
</comment>
<protein>
    <recommendedName>
        <fullName evidence="3">Phage tail protein</fullName>
    </recommendedName>
</protein>
<evidence type="ECO:0000313" key="2">
    <source>
        <dbReference type="Proteomes" id="UP001165042"/>
    </source>
</evidence>
<proteinExistence type="predicted"/>
<gene>
    <name evidence="1" type="ORF">Aglo03_25830</name>
</gene>
<organism evidence="1 2">
    <name type="scientific">Actinokineospora globicatena</name>
    <dbReference type="NCBI Taxonomy" id="103729"/>
    <lineage>
        <taxon>Bacteria</taxon>
        <taxon>Bacillati</taxon>
        <taxon>Actinomycetota</taxon>
        <taxon>Actinomycetes</taxon>
        <taxon>Pseudonocardiales</taxon>
        <taxon>Pseudonocardiaceae</taxon>
        <taxon>Actinokineospora</taxon>
    </lineage>
</organism>
<sequence length="286" mass="30799">MARELRLYPGDGSPSIVLNDAAAGYKTLKGSTGWGAAPVEHVTESTPLLDGEQVQATYETGRIIVLPMLVTGRTPEELGERLSVLVDSTDPAWPGQLQVTQPDGRRRRITAYYLDGLEGAEEAETAGKKWHKFVLRLYCPDPAFFDPTPHRFVFGYGTAAPFFPILPVTLSPDSVLGAVTITNPGDLPAWPVWTATAPGTAATFDNARTGEQLHVTGTLTDTLTIVTRPGAQQVLMGTADWWSHLDDTPTLWALPKGATPVTLTLTGAGPGSSITAEFLARYRKAW</sequence>
<evidence type="ECO:0000313" key="1">
    <source>
        <dbReference type="EMBL" id="GLW91767.1"/>
    </source>
</evidence>
<dbReference type="Proteomes" id="UP001165042">
    <property type="component" value="Unassembled WGS sequence"/>
</dbReference>
<dbReference type="RefSeq" id="WP_285610544.1">
    <property type="nucleotide sequence ID" value="NZ_BSSD01000003.1"/>
</dbReference>
<accession>A0A9W6QLG2</accession>
<name>A0A9W6QLG2_9PSEU</name>
<dbReference type="AlphaFoldDB" id="A0A9W6QLG2"/>
<dbReference type="EMBL" id="BSSD01000003">
    <property type="protein sequence ID" value="GLW91767.1"/>
    <property type="molecule type" value="Genomic_DNA"/>
</dbReference>
<reference evidence="1" key="1">
    <citation type="submission" date="2023-02" db="EMBL/GenBank/DDBJ databases">
        <title>Actinokineospora globicatena NBRC 15670.</title>
        <authorList>
            <person name="Ichikawa N."/>
            <person name="Sato H."/>
            <person name="Tonouchi N."/>
        </authorList>
    </citation>
    <scope>NUCLEOTIDE SEQUENCE</scope>
    <source>
        <strain evidence="1">NBRC 15670</strain>
    </source>
</reference>
<keyword evidence="2" id="KW-1185">Reference proteome</keyword>
<evidence type="ECO:0008006" key="3">
    <source>
        <dbReference type="Google" id="ProtNLM"/>
    </source>
</evidence>